<evidence type="ECO:0000259" key="6">
    <source>
        <dbReference type="PROSITE" id="PS51184"/>
    </source>
</evidence>
<dbReference type="GO" id="GO:0000118">
    <property type="term" value="C:histone deacetylase complex"/>
    <property type="evidence" value="ECO:0007669"/>
    <property type="project" value="TreeGrafter"/>
</dbReference>
<evidence type="ECO:0000256" key="1">
    <source>
        <dbReference type="ARBA" id="ARBA00004123"/>
    </source>
</evidence>
<dbReference type="GO" id="GO:0000785">
    <property type="term" value="C:chromatin"/>
    <property type="evidence" value="ECO:0007669"/>
    <property type="project" value="TreeGrafter"/>
</dbReference>
<protein>
    <recommendedName>
        <fullName evidence="6">JmjC domain-containing protein</fullName>
    </recommendedName>
</protein>
<evidence type="ECO:0000256" key="3">
    <source>
        <dbReference type="ARBA" id="ARBA00022723"/>
    </source>
</evidence>
<dbReference type="InterPro" id="IPR003347">
    <property type="entry name" value="JmjC_dom"/>
</dbReference>
<dbReference type="GO" id="GO:0032454">
    <property type="term" value="F:histone H3K9 demethylase activity"/>
    <property type="evidence" value="ECO:0007669"/>
    <property type="project" value="InterPro"/>
</dbReference>
<evidence type="ECO:0000313" key="7">
    <source>
        <dbReference type="EMBL" id="KDP20708.1"/>
    </source>
</evidence>
<dbReference type="Proteomes" id="UP000027138">
    <property type="component" value="Unassembled WGS sequence"/>
</dbReference>
<dbReference type="GO" id="GO:0031490">
    <property type="term" value="F:chromatin DNA binding"/>
    <property type="evidence" value="ECO:0007669"/>
    <property type="project" value="TreeGrafter"/>
</dbReference>
<gene>
    <name evidence="7" type="ORF">JCGZ_21179</name>
</gene>
<comment type="subcellular location">
    <subcellularLocation>
        <location evidence="1">Nucleus</location>
    </subcellularLocation>
</comment>
<dbReference type="GO" id="GO:0006357">
    <property type="term" value="P:regulation of transcription by RNA polymerase II"/>
    <property type="evidence" value="ECO:0007669"/>
    <property type="project" value="TreeGrafter"/>
</dbReference>
<evidence type="ECO:0000256" key="4">
    <source>
        <dbReference type="ARBA" id="ARBA00023242"/>
    </source>
</evidence>
<proteinExistence type="inferred from homology"/>
<accession>A0A067JDB0</accession>
<feature type="domain" description="JmjC" evidence="6">
    <location>
        <begin position="241"/>
        <end position="492"/>
    </location>
</feature>
<dbReference type="GO" id="GO:0003712">
    <property type="term" value="F:transcription coregulator activity"/>
    <property type="evidence" value="ECO:0007669"/>
    <property type="project" value="TreeGrafter"/>
</dbReference>
<dbReference type="SUPFAM" id="SSF51197">
    <property type="entry name" value="Clavaminate synthase-like"/>
    <property type="match status" value="1"/>
</dbReference>
<dbReference type="InterPro" id="IPR045109">
    <property type="entry name" value="LSDs-like"/>
</dbReference>
<dbReference type="Gene3D" id="2.60.120.650">
    <property type="entry name" value="Cupin"/>
    <property type="match status" value="1"/>
</dbReference>
<name>A0A067JDB0_JATCU</name>
<dbReference type="GO" id="GO:0046872">
    <property type="term" value="F:metal ion binding"/>
    <property type="evidence" value="ECO:0007669"/>
    <property type="project" value="UniProtKB-KW"/>
</dbReference>
<dbReference type="Pfam" id="PF02373">
    <property type="entry name" value="JmjC"/>
    <property type="match status" value="1"/>
</dbReference>
<evidence type="ECO:0000256" key="5">
    <source>
        <dbReference type="SAM" id="MobiDB-lite"/>
    </source>
</evidence>
<dbReference type="SMART" id="SM00558">
    <property type="entry name" value="JmjC"/>
    <property type="match status" value="1"/>
</dbReference>
<keyword evidence="8" id="KW-1185">Reference proteome</keyword>
<keyword evidence="3" id="KW-0479">Metal-binding</keyword>
<reference evidence="7 8" key="1">
    <citation type="journal article" date="2014" name="PLoS ONE">
        <title>Global Analysis of Gene Expression Profiles in Physic Nut (Jatropha curcas L.) Seedlings Exposed to Salt Stress.</title>
        <authorList>
            <person name="Zhang L."/>
            <person name="Zhang C."/>
            <person name="Wu P."/>
            <person name="Chen Y."/>
            <person name="Li M."/>
            <person name="Jiang H."/>
            <person name="Wu G."/>
        </authorList>
    </citation>
    <scope>NUCLEOTIDE SEQUENCE [LARGE SCALE GENOMIC DNA]</scope>
    <source>
        <strain evidence="8">cv. GZQX0401</strain>
        <tissue evidence="7">Young leaves</tissue>
    </source>
</reference>
<dbReference type="PROSITE" id="PS51184">
    <property type="entry name" value="JMJC"/>
    <property type="match status" value="1"/>
</dbReference>
<sequence length="547" mass="63121">MHGGDQLPGGFENPEDRSEPPTFQWNANCDGSISCAPKEMGGCGDCLLELKRILPVGWISELKKEAGDLLGFFDTEKNNLTCKYSEAGEEMLLRAAYREGSEDNYLYCPPFSDIQEDVGLFHFQKHWVRGEPVIVRDALEKTTRLSWEPMVMWRALCENVDLETSAKMSEVKAIDCLASCEVEINARQFFKGYIEGRRYKNFWPEMLKLKDWPPSDKFEDLLPRHCDEFISALPFQEYSDPKAGILNLAVKFPPGLLKPDLGPKTYIAYGTTEELGRGDSVTNLHCDMSDAVNILTHTAEVALSEEQQTAIQKLKRKHREQDEKERQELHEVVECCRNWKEKDVLEATELDMEISDNKLREETEPGLIARVELEETCGALWDIFRREDVPKLETYLRKHSKEFRHTYCCPVEQVAHPIHDQCFYLTSEHKKKLKEEFEVEPWSFGQRVGEAVFIPAGCPHQVRNLKSCTKVAVDFVSPENLHECFRLTEEFRQLPKNHKAREDKLEVKKMIIYAIEHAVKDLKELILSSGDEFTSSRAENSRRFERA</sequence>
<dbReference type="OrthoDB" id="828533at2759"/>
<comment type="similarity">
    <text evidence="2">Belongs to the JARID1 histone demethylase family.</text>
</comment>
<dbReference type="CDD" id="cd02208">
    <property type="entry name" value="cupin_RmlC-like"/>
    <property type="match status" value="1"/>
</dbReference>
<evidence type="ECO:0000256" key="2">
    <source>
        <dbReference type="ARBA" id="ARBA00006801"/>
    </source>
</evidence>
<dbReference type="PANTHER" id="PTHR12549">
    <property type="entry name" value="JMJC DOMAIN-CONTAINING HISTONE DEMETHYLATION PROTEIN"/>
    <property type="match status" value="1"/>
</dbReference>
<evidence type="ECO:0000313" key="8">
    <source>
        <dbReference type="Proteomes" id="UP000027138"/>
    </source>
</evidence>
<dbReference type="AlphaFoldDB" id="A0A067JDB0"/>
<feature type="region of interest" description="Disordered" evidence="5">
    <location>
        <begin position="1"/>
        <end position="22"/>
    </location>
</feature>
<organism evidence="7 8">
    <name type="scientific">Jatropha curcas</name>
    <name type="common">Barbados nut</name>
    <dbReference type="NCBI Taxonomy" id="180498"/>
    <lineage>
        <taxon>Eukaryota</taxon>
        <taxon>Viridiplantae</taxon>
        <taxon>Streptophyta</taxon>
        <taxon>Embryophyta</taxon>
        <taxon>Tracheophyta</taxon>
        <taxon>Spermatophyta</taxon>
        <taxon>Magnoliopsida</taxon>
        <taxon>eudicotyledons</taxon>
        <taxon>Gunneridae</taxon>
        <taxon>Pentapetalae</taxon>
        <taxon>rosids</taxon>
        <taxon>fabids</taxon>
        <taxon>Malpighiales</taxon>
        <taxon>Euphorbiaceae</taxon>
        <taxon>Crotonoideae</taxon>
        <taxon>Jatropheae</taxon>
        <taxon>Jatropha</taxon>
    </lineage>
</organism>
<dbReference type="EMBL" id="KK915662">
    <property type="protein sequence ID" value="KDP20708.1"/>
    <property type="molecule type" value="Genomic_DNA"/>
</dbReference>
<dbReference type="PANTHER" id="PTHR12549:SF37">
    <property type="entry name" value="LYSINE-SPECIFIC DEMETHYLASE JMJ26"/>
    <property type="match status" value="1"/>
</dbReference>
<keyword evidence="4" id="KW-0539">Nucleus</keyword>